<accession>A0A9P1DAN3</accession>
<sequence>MGNSTASRTIFLDGESGDEMSESDDGAGTVVDGPASLPRKTKKKRRYKQKTVPAAAGEEHDEDDGYEPSIREEGPDEEDARIDEKGKITNRVELQEEEFNCMMDEMNVKLDTEKSDEVEVVGEPPERDVIIRRGQLEAEAEKLKEIKLKKEKEKKAKAEAAEKNSSHKDPPKDGSRKKKKKSNKESKESSGKDGSKDAAAGVGTLRGDWEVEPCQGSWRSGMPNGDP</sequence>
<feature type="compositionally biased region" description="Basic residues" evidence="1">
    <location>
        <begin position="39"/>
        <end position="49"/>
    </location>
</feature>
<evidence type="ECO:0000313" key="4">
    <source>
        <dbReference type="Proteomes" id="UP001152797"/>
    </source>
</evidence>
<dbReference type="EMBL" id="CAMXCT030003743">
    <property type="protein sequence ID" value="CAL4793313.1"/>
    <property type="molecule type" value="Genomic_DNA"/>
</dbReference>
<comment type="caution">
    <text evidence="2">The sequence shown here is derived from an EMBL/GenBank/DDBJ whole genome shotgun (WGS) entry which is preliminary data.</text>
</comment>
<gene>
    <name evidence="2" type="ORF">C1SCF055_LOCUS31682</name>
</gene>
<proteinExistence type="predicted"/>
<evidence type="ECO:0000313" key="2">
    <source>
        <dbReference type="EMBL" id="CAI4006001.1"/>
    </source>
</evidence>
<dbReference type="EMBL" id="CAMXCT020003743">
    <property type="protein sequence ID" value="CAL1159376.1"/>
    <property type="molecule type" value="Genomic_DNA"/>
</dbReference>
<feature type="region of interest" description="Disordered" evidence="1">
    <location>
        <begin position="1"/>
        <end position="86"/>
    </location>
</feature>
<evidence type="ECO:0000256" key="1">
    <source>
        <dbReference type="SAM" id="MobiDB-lite"/>
    </source>
</evidence>
<reference evidence="3" key="2">
    <citation type="submission" date="2024-04" db="EMBL/GenBank/DDBJ databases">
        <authorList>
            <person name="Chen Y."/>
            <person name="Shah S."/>
            <person name="Dougan E. K."/>
            <person name="Thang M."/>
            <person name="Chan C."/>
        </authorList>
    </citation>
    <scope>NUCLEOTIDE SEQUENCE [LARGE SCALE GENOMIC DNA]</scope>
</reference>
<dbReference type="EMBL" id="CAMXCT010003743">
    <property type="protein sequence ID" value="CAI4006001.1"/>
    <property type="molecule type" value="Genomic_DNA"/>
</dbReference>
<feature type="region of interest" description="Disordered" evidence="1">
    <location>
        <begin position="110"/>
        <end position="227"/>
    </location>
</feature>
<name>A0A9P1DAN3_9DINO</name>
<evidence type="ECO:0000313" key="3">
    <source>
        <dbReference type="EMBL" id="CAL1159376.1"/>
    </source>
</evidence>
<dbReference type="AlphaFoldDB" id="A0A9P1DAN3"/>
<feature type="compositionally biased region" description="Basic and acidic residues" evidence="1">
    <location>
        <begin position="183"/>
        <end position="196"/>
    </location>
</feature>
<dbReference type="Proteomes" id="UP001152797">
    <property type="component" value="Unassembled WGS sequence"/>
</dbReference>
<keyword evidence="4" id="KW-1185">Reference proteome</keyword>
<organism evidence="2">
    <name type="scientific">Cladocopium goreaui</name>
    <dbReference type="NCBI Taxonomy" id="2562237"/>
    <lineage>
        <taxon>Eukaryota</taxon>
        <taxon>Sar</taxon>
        <taxon>Alveolata</taxon>
        <taxon>Dinophyceae</taxon>
        <taxon>Suessiales</taxon>
        <taxon>Symbiodiniaceae</taxon>
        <taxon>Cladocopium</taxon>
    </lineage>
</organism>
<protein>
    <submittedName>
        <fullName evidence="2">Uncharacterized protein</fullName>
    </submittedName>
</protein>
<feature type="compositionally biased region" description="Acidic residues" evidence="1">
    <location>
        <begin position="15"/>
        <end position="25"/>
    </location>
</feature>
<reference evidence="2" key="1">
    <citation type="submission" date="2022-10" db="EMBL/GenBank/DDBJ databases">
        <authorList>
            <person name="Chen Y."/>
            <person name="Dougan E. K."/>
            <person name="Chan C."/>
            <person name="Rhodes N."/>
            <person name="Thang M."/>
        </authorList>
    </citation>
    <scope>NUCLEOTIDE SEQUENCE</scope>
</reference>
<feature type="compositionally biased region" description="Basic and acidic residues" evidence="1">
    <location>
        <begin position="124"/>
        <end position="174"/>
    </location>
</feature>